<protein>
    <submittedName>
        <fullName evidence="2">Uncharacterized protein</fullName>
    </submittedName>
</protein>
<name>A0AAD4C4N4_BOLED</name>
<keyword evidence="1" id="KW-0812">Transmembrane</keyword>
<gene>
    <name evidence="2" type="ORF">L210DRAFT_3526858</name>
</gene>
<evidence type="ECO:0000313" key="3">
    <source>
        <dbReference type="Proteomes" id="UP001194468"/>
    </source>
</evidence>
<reference evidence="2" key="1">
    <citation type="submission" date="2019-10" db="EMBL/GenBank/DDBJ databases">
        <authorList>
            <consortium name="DOE Joint Genome Institute"/>
            <person name="Kuo A."/>
            <person name="Miyauchi S."/>
            <person name="Kiss E."/>
            <person name="Drula E."/>
            <person name="Kohler A."/>
            <person name="Sanchez-Garcia M."/>
            <person name="Andreopoulos B."/>
            <person name="Barry K.W."/>
            <person name="Bonito G."/>
            <person name="Buee M."/>
            <person name="Carver A."/>
            <person name="Chen C."/>
            <person name="Cichocki N."/>
            <person name="Clum A."/>
            <person name="Culley D."/>
            <person name="Crous P.W."/>
            <person name="Fauchery L."/>
            <person name="Girlanda M."/>
            <person name="Hayes R."/>
            <person name="Keri Z."/>
            <person name="LaButti K."/>
            <person name="Lipzen A."/>
            <person name="Lombard V."/>
            <person name="Magnuson J."/>
            <person name="Maillard F."/>
            <person name="Morin E."/>
            <person name="Murat C."/>
            <person name="Nolan M."/>
            <person name="Ohm R."/>
            <person name="Pangilinan J."/>
            <person name="Pereira M."/>
            <person name="Perotto S."/>
            <person name="Peter M."/>
            <person name="Riley R."/>
            <person name="Sitrit Y."/>
            <person name="Stielow B."/>
            <person name="Szollosi G."/>
            <person name="Zifcakova L."/>
            <person name="Stursova M."/>
            <person name="Spatafora J.W."/>
            <person name="Tedersoo L."/>
            <person name="Vaario L.-M."/>
            <person name="Yamada A."/>
            <person name="Yan M."/>
            <person name="Wang P."/>
            <person name="Xu J."/>
            <person name="Bruns T."/>
            <person name="Baldrian P."/>
            <person name="Vilgalys R."/>
            <person name="Henrissat B."/>
            <person name="Grigoriev I.V."/>
            <person name="Hibbett D."/>
            <person name="Nagy L.G."/>
            <person name="Martin F.M."/>
        </authorList>
    </citation>
    <scope>NUCLEOTIDE SEQUENCE</scope>
    <source>
        <strain evidence="2">BED1</strain>
    </source>
</reference>
<keyword evidence="3" id="KW-1185">Reference proteome</keyword>
<feature type="transmembrane region" description="Helical" evidence="1">
    <location>
        <begin position="22"/>
        <end position="46"/>
    </location>
</feature>
<organism evidence="2 3">
    <name type="scientific">Boletus edulis BED1</name>
    <dbReference type="NCBI Taxonomy" id="1328754"/>
    <lineage>
        <taxon>Eukaryota</taxon>
        <taxon>Fungi</taxon>
        <taxon>Dikarya</taxon>
        <taxon>Basidiomycota</taxon>
        <taxon>Agaricomycotina</taxon>
        <taxon>Agaricomycetes</taxon>
        <taxon>Agaricomycetidae</taxon>
        <taxon>Boletales</taxon>
        <taxon>Boletineae</taxon>
        <taxon>Boletaceae</taxon>
        <taxon>Boletoideae</taxon>
        <taxon>Boletus</taxon>
    </lineage>
</organism>
<dbReference type="EMBL" id="WHUW01000004">
    <property type="protein sequence ID" value="KAF8447632.1"/>
    <property type="molecule type" value="Genomic_DNA"/>
</dbReference>
<reference evidence="2" key="2">
    <citation type="journal article" date="2020" name="Nat. Commun.">
        <title>Large-scale genome sequencing of mycorrhizal fungi provides insights into the early evolution of symbiotic traits.</title>
        <authorList>
            <person name="Miyauchi S."/>
            <person name="Kiss E."/>
            <person name="Kuo A."/>
            <person name="Drula E."/>
            <person name="Kohler A."/>
            <person name="Sanchez-Garcia M."/>
            <person name="Morin E."/>
            <person name="Andreopoulos B."/>
            <person name="Barry K.W."/>
            <person name="Bonito G."/>
            <person name="Buee M."/>
            <person name="Carver A."/>
            <person name="Chen C."/>
            <person name="Cichocki N."/>
            <person name="Clum A."/>
            <person name="Culley D."/>
            <person name="Crous P.W."/>
            <person name="Fauchery L."/>
            <person name="Girlanda M."/>
            <person name="Hayes R.D."/>
            <person name="Keri Z."/>
            <person name="LaButti K."/>
            <person name="Lipzen A."/>
            <person name="Lombard V."/>
            <person name="Magnuson J."/>
            <person name="Maillard F."/>
            <person name="Murat C."/>
            <person name="Nolan M."/>
            <person name="Ohm R.A."/>
            <person name="Pangilinan J."/>
            <person name="Pereira M.F."/>
            <person name="Perotto S."/>
            <person name="Peter M."/>
            <person name="Pfister S."/>
            <person name="Riley R."/>
            <person name="Sitrit Y."/>
            <person name="Stielow J.B."/>
            <person name="Szollosi G."/>
            <person name="Zifcakova L."/>
            <person name="Stursova M."/>
            <person name="Spatafora J.W."/>
            <person name="Tedersoo L."/>
            <person name="Vaario L.M."/>
            <person name="Yamada A."/>
            <person name="Yan M."/>
            <person name="Wang P."/>
            <person name="Xu J."/>
            <person name="Bruns T."/>
            <person name="Baldrian P."/>
            <person name="Vilgalys R."/>
            <person name="Dunand C."/>
            <person name="Henrissat B."/>
            <person name="Grigoriev I.V."/>
            <person name="Hibbett D."/>
            <person name="Nagy L.G."/>
            <person name="Martin F.M."/>
        </authorList>
    </citation>
    <scope>NUCLEOTIDE SEQUENCE</scope>
    <source>
        <strain evidence="2">BED1</strain>
    </source>
</reference>
<keyword evidence="1" id="KW-0472">Membrane</keyword>
<dbReference type="Proteomes" id="UP001194468">
    <property type="component" value="Unassembled WGS sequence"/>
</dbReference>
<evidence type="ECO:0000313" key="2">
    <source>
        <dbReference type="EMBL" id="KAF8447632.1"/>
    </source>
</evidence>
<evidence type="ECO:0000256" key="1">
    <source>
        <dbReference type="SAM" id="Phobius"/>
    </source>
</evidence>
<sequence length="54" mass="6468">MSVCCSSHNSYSLYVMQRILEWIFFSFLFLILQWQFSCCIALRRILQNVTPSRS</sequence>
<comment type="caution">
    <text evidence="2">The sequence shown here is derived from an EMBL/GenBank/DDBJ whole genome shotgun (WGS) entry which is preliminary data.</text>
</comment>
<accession>A0AAD4C4N4</accession>
<dbReference type="AlphaFoldDB" id="A0AAD4C4N4"/>
<keyword evidence="1" id="KW-1133">Transmembrane helix</keyword>
<proteinExistence type="predicted"/>